<keyword evidence="3" id="KW-0812">Transmembrane</keyword>
<dbReference type="SMART" id="SM00283">
    <property type="entry name" value="MA"/>
    <property type="match status" value="1"/>
</dbReference>
<dbReference type="PANTHER" id="PTHR32089:SF112">
    <property type="entry name" value="LYSOZYME-LIKE PROTEIN-RELATED"/>
    <property type="match status" value="1"/>
</dbReference>
<evidence type="ECO:0000256" key="3">
    <source>
        <dbReference type="SAM" id="Phobius"/>
    </source>
</evidence>
<dbReference type="eggNOG" id="COG0840">
    <property type="taxonomic scope" value="Bacteria"/>
</dbReference>
<evidence type="ECO:0000313" key="5">
    <source>
        <dbReference type="EMBL" id="EEG08996.1"/>
    </source>
</evidence>
<keyword evidence="3" id="KW-1133">Transmembrane helix</keyword>
<organism evidence="5 6">
    <name type="scientific">Pseudogulbenkiania ferrooxidans 2002</name>
    <dbReference type="NCBI Taxonomy" id="279714"/>
    <lineage>
        <taxon>Bacteria</taxon>
        <taxon>Pseudomonadati</taxon>
        <taxon>Pseudomonadota</taxon>
        <taxon>Betaproteobacteria</taxon>
        <taxon>Neisseriales</taxon>
        <taxon>Chromobacteriaceae</taxon>
        <taxon>Pseudogulbenkiania</taxon>
    </lineage>
</organism>
<keyword evidence="1 2" id="KW-0807">Transducer</keyword>
<keyword evidence="3" id="KW-0472">Membrane</keyword>
<evidence type="ECO:0000259" key="4">
    <source>
        <dbReference type="PROSITE" id="PS50111"/>
    </source>
</evidence>
<sequence precursor="true">MQQRPFLLYALGSFSVVTVMAGLSVYFFNNGFTTVLLPALGLSQPLGNAIGAVLLVSTASLGVWLIPFLLFRQQQCGLSSRLAQLAQGSELLSTASNEVAGELLAVPTYSDVLRNHLGSVVQQTEQAAYDITNRLQAIDGVVTRLNDFVTTSSSHASQLAQNSEQHIADNQHLIGAMRDYIDHRLQEARQDQERTHRVVAETRSLQSLTLLIKNIAAQTNLLALNAAIEAARAGEAGRGFAVVADEVRKLSGETEKAVVAISQGIMDVGMTVEAQLQQKLSTANLEREQATLGHFADQLAGLGNSYQDLLRHQTHVIDSVSSSSAELMQMFMHALASVQFQDVTRQQIEHTAEALHRLDDHLAVLVRRLQQPGDPGVQYKPLALHLEAIYSDYVMDQQRQAHHAVTHQPTVAASPKVELF</sequence>
<dbReference type="EMBL" id="ACIS01000004">
    <property type="protein sequence ID" value="EEG08996.1"/>
    <property type="molecule type" value="Genomic_DNA"/>
</dbReference>
<dbReference type="PANTHER" id="PTHR32089">
    <property type="entry name" value="METHYL-ACCEPTING CHEMOTAXIS PROTEIN MCPB"/>
    <property type="match status" value="1"/>
</dbReference>
<evidence type="ECO:0000313" key="6">
    <source>
        <dbReference type="Proteomes" id="UP000003165"/>
    </source>
</evidence>
<dbReference type="GO" id="GO:0007165">
    <property type="term" value="P:signal transduction"/>
    <property type="evidence" value="ECO:0007669"/>
    <property type="project" value="UniProtKB-KW"/>
</dbReference>
<name>B9Z343_9NEIS</name>
<feature type="domain" description="Methyl-accepting transducer" evidence="4">
    <location>
        <begin position="149"/>
        <end position="268"/>
    </location>
</feature>
<comment type="caution">
    <text evidence="5">The sequence shown here is derived from an EMBL/GenBank/DDBJ whole genome shotgun (WGS) entry which is preliminary data.</text>
</comment>
<proteinExistence type="predicted"/>
<accession>B9Z343</accession>
<keyword evidence="6" id="KW-1185">Reference proteome</keyword>
<dbReference type="Proteomes" id="UP000003165">
    <property type="component" value="Unassembled WGS sequence"/>
</dbReference>
<gene>
    <name evidence="5" type="ORF">FuraDRAFT_1756</name>
</gene>
<dbReference type="PROSITE" id="PS50111">
    <property type="entry name" value="CHEMOTAXIS_TRANSDUC_2"/>
    <property type="match status" value="1"/>
</dbReference>
<dbReference type="RefSeq" id="WP_008953776.1">
    <property type="nucleotide sequence ID" value="NZ_ACIS01000004.1"/>
</dbReference>
<dbReference type="InterPro" id="IPR004089">
    <property type="entry name" value="MCPsignal_dom"/>
</dbReference>
<evidence type="ECO:0000256" key="2">
    <source>
        <dbReference type="PROSITE-ProRule" id="PRU00284"/>
    </source>
</evidence>
<dbReference type="SUPFAM" id="SSF58104">
    <property type="entry name" value="Methyl-accepting chemotaxis protein (MCP) signaling domain"/>
    <property type="match status" value="1"/>
</dbReference>
<dbReference type="Pfam" id="PF00015">
    <property type="entry name" value="MCPsignal"/>
    <property type="match status" value="1"/>
</dbReference>
<dbReference type="AlphaFoldDB" id="B9Z343"/>
<evidence type="ECO:0000256" key="1">
    <source>
        <dbReference type="ARBA" id="ARBA00023224"/>
    </source>
</evidence>
<protein>
    <submittedName>
        <fullName evidence="5">Methyl-accepting chemotaxis sensory transducer</fullName>
    </submittedName>
</protein>
<dbReference type="Gene3D" id="1.10.287.950">
    <property type="entry name" value="Methyl-accepting chemotaxis protein"/>
    <property type="match status" value="1"/>
</dbReference>
<feature type="transmembrane region" description="Helical" evidence="3">
    <location>
        <begin position="49"/>
        <end position="71"/>
    </location>
</feature>
<reference evidence="5 6" key="1">
    <citation type="submission" date="2009-02" db="EMBL/GenBank/DDBJ databases">
        <title>Sequencing of the draft genome and assembly of Lutiella nitroferrum 2002.</title>
        <authorList>
            <consortium name="US DOE Joint Genome Institute (JGI-PGF)"/>
            <person name="Lucas S."/>
            <person name="Copeland A."/>
            <person name="Lapidus A."/>
            <person name="Glavina del Rio T."/>
            <person name="Tice H."/>
            <person name="Bruce D."/>
            <person name="Goodwin L."/>
            <person name="Pitluck S."/>
            <person name="Larimer F."/>
            <person name="Land M.L."/>
            <person name="Hauser L."/>
            <person name="Coates J.D."/>
        </authorList>
    </citation>
    <scope>NUCLEOTIDE SEQUENCE [LARGE SCALE GENOMIC DNA]</scope>
    <source>
        <strain evidence="5 6">2002</strain>
    </source>
</reference>
<dbReference type="GO" id="GO:0016020">
    <property type="term" value="C:membrane"/>
    <property type="evidence" value="ECO:0007669"/>
    <property type="project" value="InterPro"/>
</dbReference>
<feature type="transmembrane region" description="Helical" evidence="3">
    <location>
        <begin position="7"/>
        <end position="29"/>
    </location>
</feature>